<reference evidence="1 2" key="2">
    <citation type="submission" date="2023-11" db="EMBL/GenBank/DDBJ databases">
        <authorList>
            <person name="Lara A.C."/>
            <person name="Chronakova A."/>
        </authorList>
    </citation>
    <scope>NUCLEOTIDE SEQUENCE [LARGE SCALE GENOMIC DNA]</scope>
    <source>
        <strain evidence="1 2">BCCO 10_0856</strain>
    </source>
</reference>
<reference evidence="1 2" key="1">
    <citation type="submission" date="2023-11" db="EMBL/GenBank/DDBJ databases">
        <title>Lentzea sokolovensis, sp. nov., Lentzea kristufkii, sp. nov., and Lentzea miocenensis, sp. nov., rare actinobacteria from Sokolov Coal Basin, Miocene lacustrine sediment, Czech Republic.</title>
        <authorList>
            <person name="Lara A."/>
            <person name="Kotroba L."/>
            <person name="Nouioui I."/>
            <person name="Neumann-Schaal M."/>
            <person name="Mast Y."/>
            <person name="Chronakova A."/>
        </authorList>
    </citation>
    <scope>NUCLEOTIDE SEQUENCE [LARGE SCALE GENOMIC DNA]</scope>
    <source>
        <strain evidence="1 2">BCCO 10_0856</strain>
    </source>
</reference>
<name>A0ABU4TF93_9PSEU</name>
<evidence type="ECO:0000313" key="1">
    <source>
        <dbReference type="EMBL" id="MDX8036860.1"/>
    </source>
</evidence>
<dbReference type="EMBL" id="JAXAVW010000050">
    <property type="protein sequence ID" value="MDX8036860.1"/>
    <property type="molecule type" value="Genomic_DNA"/>
</dbReference>
<protein>
    <submittedName>
        <fullName evidence="1">AAA family ATPase</fullName>
    </submittedName>
</protein>
<proteinExistence type="predicted"/>
<dbReference type="Proteomes" id="UP001285521">
    <property type="component" value="Unassembled WGS sequence"/>
</dbReference>
<dbReference type="Pfam" id="PF13238">
    <property type="entry name" value="AAA_18"/>
    <property type="match status" value="1"/>
</dbReference>
<accession>A0ABU4TF93</accession>
<keyword evidence="2" id="KW-1185">Reference proteome</keyword>
<evidence type="ECO:0000313" key="2">
    <source>
        <dbReference type="Proteomes" id="UP001285521"/>
    </source>
</evidence>
<organism evidence="1 2">
    <name type="scientific">Lentzea miocenica</name>
    <dbReference type="NCBI Taxonomy" id="3095431"/>
    <lineage>
        <taxon>Bacteria</taxon>
        <taxon>Bacillati</taxon>
        <taxon>Actinomycetota</taxon>
        <taxon>Actinomycetes</taxon>
        <taxon>Pseudonocardiales</taxon>
        <taxon>Pseudonocardiaceae</taxon>
        <taxon>Lentzea</taxon>
    </lineage>
</organism>
<dbReference type="Gene3D" id="3.40.50.300">
    <property type="entry name" value="P-loop containing nucleotide triphosphate hydrolases"/>
    <property type="match status" value="1"/>
</dbReference>
<dbReference type="RefSeq" id="WP_319971855.1">
    <property type="nucleotide sequence ID" value="NZ_JAXAVW010000050.1"/>
</dbReference>
<comment type="caution">
    <text evidence="1">The sequence shown here is derived from an EMBL/GenBank/DDBJ whole genome shotgun (WGS) entry which is preliminary data.</text>
</comment>
<sequence length="185" mass="20177">MTGTSGAGKSTVCALLKSRGRSTIDADWEGYNHWVGRTSGEVVVDPPDPVPAGWLDRFGWRMSRAKIEALAARTPDETVFLCGCVENEAEVRDLFTHVVCLVIDSETLRDRLLTRTTNSFGKHPEELVASLEHNDGVEATYRALGATIIDGTRPLVEVADAVLAAADAAHHAERRRTAPTPRQTR</sequence>
<dbReference type="InterPro" id="IPR027417">
    <property type="entry name" value="P-loop_NTPase"/>
</dbReference>
<gene>
    <name evidence="1" type="ORF">SK803_42260</name>
</gene>
<dbReference type="SUPFAM" id="SSF52540">
    <property type="entry name" value="P-loop containing nucleoside triphosphate hydrolases"/>
    <property type="match status" value="1"/>
</dbReference>